<dbReference type="KEGG" id="dmm:dnm_047150"/>
<evidence type="ECO:0000256" key="1">
    <source>
        <dbReference type="SAM" id="MobiDB-lite"/>
    </source>
</evidence>
<proteinExistence type="predicted"/>
<keyword evidence="3" id="KW-1185">Reference proteome</keyword>
<evidence type="ECO:0000313" key="2">
    <source>
        <dbReference type="EMBL" id="QTA88668.1"/>
    </source>
</evidence>
<name>A0A975BNX4_9BACT</name>
<protein>
    <submittedName>
        <fullName evidence="2">Uncharacterized protein</fullName>
    </submittedName>
</protein>
<reference evidence="2" key="1">
    <citation type="journal article" date="2021" name="Microb. Physiol.">
        <title>Proteogenomic Insights into the Physiology of Marine, Sulfate-Reducing, Filamentous Desulfonema limicola and Desulfonema magnum.</title>
        <authorList>
            <person name="Schnaars V."/>
            <person name="Wohlbrand L."/>
            <person name="Scheve S."/>
            <person name="Hinrichs C."/>
            <person name="Reinhardt R."/>
            <person name="Rabus R."/>
        </authorList>
    </citation>
    <scope>NUCLEOTIDE SEQUENCE</scope>
    <source>
        <strain evidence="2">4be13</strain>
    </source>
</reference>
<evidence type="ECO:0000313" key="3">
    <source>
        <dbReference type="Proteomes" id="UP000663722"/>
    </source>
</evidence>
<dbReference type="Proteomes" id="UP000663722">
    <property type="component" value="Chromosome"/>
</dbReference>
<organism evidence="2 3">
    <name type="scientific">Desulfonema magnum</name>
    <dbReference type="NCBI Taxonomy" id="45655"/>
    <lineage>
        <taxon>Bacteria</taxon>
        <taxon>Pseudomonadati</taxon>
        <taxon>Thermodesulfobacteriota</taxon>
        <taxon>Desulfobacteria</taxon>
        <taxon>Desulfobacterales</taxon>
        <taxon>Desulfococcaceae</taxon>
        <taxon>Desulfonema</taxon>
    </lineage>
</organism>
<dbReference type="RefSeq" id="WP_207683331.1">
    <property type="nucleotide sequence ID" value="NZ_CP061800.1"/>
</dbReference>
<feature type="compositionally biased region" description="Basic and acidic residues" evidence="1">
    <location>
        <begin position="57"/>
        <end position="83"/>
    </location>
</feature>
<dbReference type="AlphaFoldDB" id="A0A975BNX4"/>
<gene>
    <name evidence="2" type="ORF">dnm_047150</name>
</gene>
<dbReference type="EMBL" id="CP061800">
    <property type="protein sequence ID" value="QTA88668.1"/>
    <property type="molecule type" value="Genomic_DNA"/>
</dbReference>
<sequence length="83" mass="9512">MQDIIINGQETESDSELASYGRSGVWLRVTRFPNNNSVTLGPDWQIRTVPKELSIPRSRETDMSEEELNKQVRQGEKHNGTPR</sequence>
<feature type="region of interest" description="Disordered" evidence="1">
    <location>
        <begin position="53"/>
        <end position="83"/>
    </location>
</feature>
<accession>A0A975BNX4</accession>